<evidence type="ECO:0000313" key="11">
    <source>
        <dbReference type="EMBL" id="RAL21225.1"/>
    </source>
</evidence>
<evidence type="ECO:0000256" key="7">
    <source>
        <dbReference type="PIRNR" id="PIRNR000077"/>
    </source>
</evidence>
<evidence type="ECO:0000256" key="1">
    <source>
        <dbReference type="ARBA" id="ARBA00008987"/>
    </source>
</evidence>
<accession>A0A328C7W0</accession>
<evidence type="ECO:0000256" key="9">
    <source>
        <dbReference type="PIRSR" id="PIRSR000077-4"/>
    </source>
</evidence>
<keyword evidence="3" id="KW-0249">Electron transport</keyword>
<protein>
    <recommendedName>
        <fullName evidence="6 7">Thioredoxin</fullName>
    </recommendedName>
</protein>
<organism evidence="11 12">
    <name type="scientific">Lujinxingia litoralis</name>
    <dbReference type="NCBI Taxonomy" id="2211119"/>
    <lineage>
        <taxon>Bacteria</taxon>
        <taxon>Deltaproteobacteria</taxon>
        <taxon>Bradymonadales</taxon>
        <taxon>Lujinxingiaceae</taxon>
        <taxon>Lujinxingia</taxon>
    </lineage>
</organism>
<feature type="active site" description="Nucleophile" evidence="8">
    <location>
        <position position="35"/>
    </location>
</feature>
<dbReference type="GO" id="GO:0015035">
    <property type="term" value="F:protein-disulfide reductase activity"/>
    <property type="evidence" value="ECO:0007669"/>
    <property type="project" value="UniProtKB-UniRule"/>
</dbReference>
<dbReference type="Proteomes" id="UP000249169">
    <property type="component" value="Unassembled WGS sequence"/>
</dbReference>
<evidence type="ECO:0000256" key="6">
    <source>
        <dbReference type="NCBIfam" id="TIGR01068"/>
    </source>
</evidence>
<name>A0A328C7W0_9DELT</name>
<evidence type="ECO:0000256" key="3">
    <source>
        <dbReference type="ARBA" id="ARBA00022982"/>
    </source>
</evidence>
<dbReference type="SUPFAM" id="SSF52833">
    <property type="entry name" value="Thioredoxin-like"/>
    <property type="match status" value="1"/>
</dbReference>
<keyword evidence="2" id="KW-0813">Transport</keyword>
<feature type="domain" description="Thioredoxin" evidence="10">
    <location>
        <begin position="1"/>
        <end position="109"/>
    </location>
</feature>
<feature type="site" description="Deprotonates C-terminal active site Cys" evidence="8">
    <location>
        <position position="26"/>
    </location>
</feature>
<dbReference type="AlphaFoldDB" id="A0A328C7W0"/>
<evidence type="ECO:0000256" key="5">
    <source>
        <dbReference type="ARBA" id="ARBA00023284"/>
    </source>
</evidence>
<dbReference type="PRINTS" id="PR00421">
    <property type="entry name" value="THIOREDOXIN"/>
</dbReference>
<keyword evidence="4 9" id="KW-1015">Disulfide bond</keyword>
<comment type="similarity">
    <text evidence="1 7">Belongs to the thioredoxin family.</text>
</comment>
<proteinExistence type="inferred from homology"/>
<dbReference type="CDD" id="cd02947">
    <property type="entry name" value="TRX_family"/>
    <property type="match status" value="1"/>
</dbReference>
<dbReference type="PROSITE" id="PS51352">
    <property type="entry name" value="THIOREDOXIN_2"/>
    <property type="match status" value="1"/>
</dbReference>
<evidence type="ECO:0000256" key="8">
    <source>
        <dbReference type="PIRSR" id="PIRSR000077-1"/>
    </source>
</evidence>
<dbReference type="Pfam" id="PF00085">
    <property type="entry name" value="Thioredoxin"/>
    <property type="match status" value="1"/>
</dbReference>
<dbReference type="PROSITE" id="PS00194">
    <property type="entry name" value="THIOREDOXIN_1"/>
    <property type="match status" value="1"/>
</dbReference>
<dbReference type="RefSeq" id="WP_111730513.1">
    <property type="nucleotide sequence ID" value="NZ_QHKO01000006.1"/>
</dbReference>
<dbReference type="InterPro" id="IPR036249">
    <property type="entry name" value="Thioredoxin-like_sf"/>
</dbReference>
<feature type="site" description="Contributes to redox potential value" evidence="8">
    <location>
        <position position="33"/>
    </location>
</feature>
<evidence type="ECO:0000256" key="2">
    <source>
        <dbReference type="ARBA" id="ARBA00022448"/>
    </source>
</evidence>
<evidence type="ECO:0000259" key="10">
    <source>
        <dbReference type="PROSITE" id="PS51352"/>
    </source>
</evidence>
<dbReference type="Gene3D" id="3.40.30.10">
    <property type="entry name" value="Glutaredoxin"/>
    <property type="match status" value="1"/>
</dbReference>
<dbReference type="PANTHER" id="PTHR45663">
    <property type="entry name" value="GEO12009P1"/>
    <property type="match status" value="1"/>
</dbReference>
<evidence type="ECO:0000313" key="12">
    <source>
        <dbReference type="Proteomes" id="UP000249169"/>
    </source>
</evidence>
<dbReference type="EMBL" id="QHKO01000006">
    <property type="protein sequence ID" value="RAL21225.1"/>
    <property type="molecule type" value="Genomic_DNA"/>
</dbReference>
<sequence>MSVKDLTTREEIEAIMQPGGPPVLIDFWAGWCGPCRMMAPQYEEAARQMADSPVAFYKLDTETYPALAQAFNVRSLPTVMAIQDGQIQEVSIGAKNAANLVSLAQRINPDRPPGFFKRLFGG</sequence>
<dbReference type="NCBIfam" id="TIGR01068">
    <property type="entry name" value="thioredoxin"/>
    <property type="match status" value="1"/>
</dbReference>
<dbReference type="PANTHER" id="PTHR45663:SF40">
    <property type="entry name" value="THIOREDOXIN 2"/>
    <property type="match status" value="1"/>
</dbReference>
<dbReference type="PIRSF" id="PIRSF000077">
    <property type="entry name" value="Thioredoxin"/>
    <property type="match status" value="1"/>
</dbReference>
<keyword evidence="5 9" id="KW-0676">Redox-active center</keyword>
<reference evidence="11 12" key="1">
    <citation type="submission" date="2018-05" db="EMBL/GenBank/DDBJ databases">
        <title>Lujinxingia marina gen. nov. sp. nov., a new facultative anaerobic member of the class Deltaproteobacteria, and proposal of Lujinxingaceae fam. nov.</title>
        <authorList>
            <person name="Li C.-M."/>
        </authorList>
    </citation>
    <scope>NUCLEOTIDE SEQUENCE [LARGE SCALE GENOMIC DNA]</scope>
    <source>
        <strain evidence="11 12">B210</strain>
    </source>
</reference>
<evidence type="ECO:0000256" key="4">
    <source>
        <dbReference type="ARBA" id="ARBA00023157"/>
    </source>
</evidence>
<dbReference type="OrthoDB" id="9790390at2"/>
<keyword evidence="12" id="KW-1185">Reference proteome</keyword>
<dbReference type="InterPro" id="IPR017937">
    <property type="entry name" value="Thioredoxin_CS"/>
</dbReference>
<feature type="site" description="Contributes to redox potential value" evidence="8">
    <location>
        <position position="34"/>
    </location>
</feature>
<dbReference type="InterPro" id="IPR005746">
    <property type="entry name" value="Thioredoxin"/>
</dbReference>
<dbReference type="GO" id="GO:0005829">
    <property type="term" value="C:cytosol"/>
    <property type="evidence" value="ECO:0007669"/>
    <property type="project" value="TreeGrafter"/>
</dbReference>
<comment type="caution">
    <text evidence="11">The sequence shown here is derived from an EMBL/GenBank/DDBJ whole genome shotgun (WGS) entry which is preliminary data.</text>
</comment>
<dbReference type="InterPro" id="IPR013766">
    <property type="entry name" value="Thioredoxin_domain"/>
</dbReference>
<feature type="active site" description="Nucleophile" evidence="8">
    <location>
        <position position="32"/>
    </location>
</feature>
<gene>
    <name evidence="11" type="primary">trxA</name>
    <name evidence="11" type="ORF">DL240_13920</name>
</gene>
<feature type="disulfide bond" description="Redox-active" evidence="9">
    <location>
        <begin position="32"/>
        <end position="35"/>
    </location>
</feature>